<dbReference type="Proteomes" id="UP001525890">
    <property type="component" value="Unassembled WGS sequence"/>
</dbReference>
<gene>
    <name evidence="1" type="ORF">NG799_25855</name>
</gene>
<dbReference type="EMBL" id="JAMXFF010000058">
    <property type="protein sequence ID" value="MCT7969742.1"/>
    <property type="molecule type" value="Genomic_DNA"/>
</dbReference>
<comment type="caution">
    <text evidence="1">The sequence shown here is derived from an EMBL/GenBank/DDBJ whole genome shotgun (WGS) entry which is preliminary data.</text>
</comment>
<accession>A0ABT2N277</accession>
<evidence type="ECO:0000313" key="1">
    <source>
        <dbReference type="EMBL" id="MCT7969742.1"/>
    </source>
</evidence>
<proteinExistence type="predicted"/>
<protein>
    <submittedName>
        <fullName evidence="1">Uncharacterized protein</fullName>
    </submittedName>
</protein>
<dbReference type="RefSeq" id="WP_368009190.1">
    <property type="nucleotide sequence ID" value="NZ_JAMXFF010000058.1"/>
</dbReference>
<evidence type="ECO:0000313" key="2">
    <source>
        <dbReference type="Proteomes" id="UP001525890"/>
    </source>
</evidence>
<reference evidence="1 2" key="1">
    <citation type="journal article" date="2022" name="Front. Microbiol.">
        <title>High genomic differentiation and limited gene flow indicate recent cryptic speciation within the genus Laspinema (cyanobacteria).</title>
        <authorList>
            <person name="Stanojkovic A."/>
            <person name="Skoupy S."/>
            <person name="Skaloud P."/>
            <person name="Dvorak P."/>
        </authorList>
    </citation>
    <scope>NUCLEOTIDE SEQUENCE [LARGE SCALE GENOMIC DNA]</scope>
    <source>
        <strain evidence="1 2">D2a</strain>
    </source>
</reference>
<sequence length="47" mass="5054">MAGAAKSFLIGSTGDRLLKGEALRWGNFAQANWKEEAAGLHPRGRRG</sequence>
<keyword evidence="2" id="KW-1185">Reference proteome</keyword>
<organism evidence="1 2">
    <name type="scientific">Laspinema palackyanum D2a</name>
    <dbReference type="NCBI Taxonomy" id="2953684"/>
    <lineage>
        <taxon>Bacteria</taxon>
        <taxon>Bacillati</taxon>
        <taxon>Cyanobacteriota</taxon>
        <taxon>Cyanophyceae</taxon>
        <taxon>Oscillatoriophycideae</taxon>
        <taxon>Oscillatoriales</taxon>
        <taxon>Laspinemataceae</taxon>
        <taxon>Laspinema</taxon>
        <taxon>Laspinema palackyanum</taxon>
    </lineage>
</organism>
<name>A0ABT2N277_9CYAN</name>